<proteinExistence type="inferred from homology"/>
<dbReference type="PANTHER" id="PTHR42961">
    <property type="entry name" value="IRON-SULFUR PROTEIN NUBPL"/>
    <property type="match status" value="1"/>
</dbReference>
<dbReference type="GO" id="GO:0140663">
    <property type="term" value="F:ATP-dependent FeS chaperone activity"/>
    <property type="evidence" value="ECO:0007669"/>
    <property type="project" value="InterPro"/>
</dbReference>
<dbReference type="FunFam" id="3.40.50.300:FF:000304">
    <property type="entry name" value="Iron-sulfur cluster carrier protein"/>
    <property type="match status" value="1"/>
</dbReference>
<dbReference type="HAMAP" id="MF_02040">
    <property type="entry name" value="Mrp_NBP35"/>
    <property type="match status" value="1"/>
</dbReference>
<dbReference type="InParanoid" id="A0A0M8K7R8"/>
<keyword evidence="7 9" id="KW-0408">Iron</keyword>
<dbReference type="Pfam" id="PF01883">
    <property type="entry name" value="FeS_assembly_P"/>
    <property type="match status" value="1"/>
</dbReference>
<dbReference type="GO" id="GO:0016887">
    <property type="term" value="F:ATP hydrolysis activity"/>
    <property type="evidence" value="ECO:0007669"/>
    <property type="project" value="UniProtKB-UniRule"/>
</dbReference>
<dbReference type="Gene3D" id="3.30.300.130">
    <property type="entry name" value="Fe-S cluster assembly (FSCA)"/>
    <property type="match status" value="1"/>
</dbReference>
<evidence type="ECO:0000256" key="2">
    <source>
        <dbReference type="ARBA" id="ARBA00008205"/>
    </source>
</evidence>
<protein>
    <recommendedName>
        <fullName evidence="9">Iron-sulfur cluster carrier protein</fullName>
    </recommendedName>
</protein>
<organism evidence="11 12">
    <name type="scientific">Ardenticatena maritima</name>
    <dbReference type="NCBI Taxonomy" id="872965"/>
    <lineage>
        <taxon>Bacteria</taxon>
        <taxon>Bacillati</taxon>
        <taxon>Chloroflexota</taxon>
        <taxon>Ardenticatenia</taxon>
        <taxon>Ardenticatenales</taxon>
        <taxon>Ardenticatenaceae</taxon>
        <taxon>Ardenticatena</taxon>
    </lineage>
</organism>
<feature type="domain" description="MIP18 family-like" evidence="10">
    <location>
        <begin position="29"/>
        <end position="99"/>
    </location>
</feature>
<evidence type="ECO:0000313" key="11">
    <source>
        <dbReference type="EMBL" id="GAP63543.1"/>
    </source>
</evidence>
<dbReference type="SUPFAM" id="SSF117916">
    <property type="entry name" value="Fe-S cluster assembly (FSCA) domain-like"/>
    <property type="match status" value="1"/>
</dbReference>
<dbReference type="Proteomes" id="UP000037784">
    <property type="component" value="Unassembled WGS sequence"/>
</dbReference>
<dbReference type="Gene3D" id="3.40.50.300">
    <property type="entry name" value="P-loop containing nucleotide triphosphate hydrolases"/>
    <property type="match status" value="1"/>
</dbReference>
<reference evidence="11 12" key="1">
    <citation type="journal article" date="2015" name="Genome Announc.">
        <title>Draft Genome Sequence of a Heterotrophic Facultative Anaerobic Thermophilic Bacterium, Ardenticatena maritima Strain 110ST.</title>
        <authorList>
            <person name="Kawaichi S."/>
            <person name="Yoshida T."/>
            <person name="Sako Y."/>
            <person name="Nakamura R."/>
        </authorList>
    </citation>
    <scope>NUCLEOTIDE SEQUENCE [LARGE SCALE GENOMIC DNA]</scope>
    <source>
        <strain evidence="11 12">110S</strain>
    </source>
</reference>
<keyword evidence="8 9" id="KW-0411">Iron-sulfur</keyword>
<comment type="caution">
    <text evidence="11">The sequence shown here is derived from an EMBL/GenBank/DDBJ whole genome shotgun (WGS) entry which is preliminary data.</text>
</comment>
<dbReference type="FunCoup" id="A0A0M8K7R8">
    <property type="interactions" value="392"/>
</dbReference>
<dbReference type="AlphaFoldDB" id="A0A0M8K7R8"/>
<evidence type="ECO:0000256" key="6">
    <source>
        <dbReference type="ARBA" id="ARBA00022840"/>
    </source>
</evidence>
<dbReference type="SUPFAM" id="SSF52540">
    <property type="entry name" value="P-loop containing nucleoside triphosphate hydrolases"/>
    <property type="match status" value="1"/>
</dbReference>
<evidence type="ECO:0000256" key="3">
    <source>
        <dbReference type="ARBA" id="ARBA00022723"/>
    </source>
</evidence>
<gene>
    <name evidence="11" type="primary">mrp</name>
    <name evidence="11" type="ORF">ARMA_1966</name>
</gene>
<evidence type="ECO:0000256" key="4">
    <source>
        <dbReference type="ARBA" id="ARBA00022741"/>
    </source>
</evidence>
<evidence type="ECO:0000259" key="10">
    <source>
        <dbReference type="Pfam" id="PF01883"/>
    </source>
</evidence>
<evidence type="ECO:0000256" key="7">
    <source>
        <dbReference type="ARBA" id="ARBA00023004"/>
    </source>
</evidence>
<keyword evidence="4 9" id="KW-0547">Nucleotide-binding</keyword>
<reference evidence="12" key="2">
    <citation type="submission" date="2015-08" db="EMBL/GenBank/DDBJ databases">
        <title>Draft Genome Sequence of a Heterotrophic Facultative Anaerobic Bacterium Ardenticatena maritima Strain 110S.</title>
        <authorList>
            <person name="Kawaichi S."/>
            <person name="Yoshida T."/>
            <person name="Sako Y."/>
            <person name="Nakamura R."/>
        </authorList>
    </citation>
    <scope>NUCLEOTIDE SEQUENCE [LARGE SCALE GENOMIC DNA]</scope>
    <source>
        <strain evidence="12">110S</strain>
    </source>
</reference>
<dbReference type="PROSITE" id="PS01215">
    <property type="entry name" value="MRP"/>
    <property type="match status" value="1"/>
</dbReference>
<name>A0A0M8K7R8_9CHLR</name>
<dbReference type="InterPro" id="IPR027417">
    <property type="entry name" value="P-loop_NTPase"/>
</dbReference>
<evidence type="ECO:0000256" key="9">
    <source>
        <dbReference type="HAMAP-Rule" id="MF_02040"/>
    </source>
</evidence>
<comment type="similarity">
    <text evidence="9">Belongs to the Mrp/NBP35 ATP-binding proteins family.</text>
</comment>
<dbReference type="CDD" id="cd02037">
    <property type="entry name" value="Mrp_NBP35"/>
    <property type="match status" value="1"/>
</dbReference>
<dbReference type="GO" id="GO:0016226">
    <property type="term" value="P:iron-sulfur cluster assembly"/>
    <property type="evidence" value="ECO:0007669"/>
    <property type="project" value="InterPro"/>
</dbReference>
<keyword evidence="3 9" id="KW-0479">Metal-binding</keyword>
<dbReference type="EMBL" id="BBZA01000164">
    <property type="protein sequence ID" value="GAP63543.1"/>
    <property type="molecule type" value="Genomic_DNA"/>
</dbReference>
<dbReference type="InterPro" id="IPR019591">
    <property type="entry name" value="Mrp/NBP35_ATP-bd"/>
</dbReference>
<evidence type="ECO:0000256" key="1">
    <source>
        <dbReference type="ARBA" id="ARBA00007352"/>
    </source>
</evidence>
<dbReference type="Pfam" id="PF10609">
    <property type="entry name" value="ParA"/>
    <property type="match status" value="1"/>
</dbReference>
<sequence>MIFGTYTSTERMALMFGLGKKSSGTVTPEQVLDALRTVQEPELHRDLVTLNMVRDIKVDGGNVEFTVVLTTPACPLRSHIEQDCIRAVQAIPGVENVRVHFDSNVPQDHRMKGNVMTGIRNVIAVASGKGGVGKSTVATNIAVSLALEGARVGLLDADIYGPNIPLMMGVKQLPPPQNNRIMPAEAYGVKLMSIGFMVPPDQPIVWRGPMLHTALRQFLGDVEWGELDYLIVDMPPGTGDVQLSLAQSAALSGGVVVTTPQDVALADVRKGLVAFQKLNVPVLGIIENMSYFVCPNCDTRHYIFGQGGGRKYAEEVGVPLLGEIPLDTRVVEGGDTGKPIVIAAPESPVAQALRDIARQLAAAVSVSAMQTQPEGVIGLGDIPVMND</sequence>
<dbReference type="GO" id="GO:0005524">
    <property type="term" value="F:ATP binding"/>
    <property type="evidence" value="ECO:0007669"/>
    <property type="project" value="UniProtKB-UniRule"/>
</dbReference>
<keyword evidence="5 9" id="KW-0378">Hydrolase</keyword>
<evidence type="ECO:0000313" key="12">
    <source>
        <dbReference type="Proteomes" id="UP000037784"/>
    </source>
</evidence>
<comment type="subunit">
    <text evidence="9">Homodimer.</text>
</comment>
<comment type="function">
    <text evidence="9">Binds and transfers iron-sulfur (Fe-S) clusters to target apoproteins. Can hydrolyze ATP.</text>
</comment>
<dbReference type="PANTHER" id="PTHR42961:SF2">
    <property type="entry name" value="IRON-SULFUR PROTEIN NUBPL"/>
    <property type="match status" value="1"/>
</dbReference>
<dbReference type="InterPro" id="IPR034904">
    <property type="entry name" value="FSCA_dom_sf"/>
</dbReference>
<dbReference type="GO" id="GO:0046872">
    <property type="term" value="F:metal ion binding"/>
    <property type="evidence" value="ECO:0007669"/>
    <property type="project" value="UniProtKB-KW"/>
</dbReference>
<keyword evidence="12" id="KW-1185">Reference proteome</keyword>
<evidence type="ECO:0000256" key="5">
    <source>
        <dbReference type="ARBA" id="ARBA00022801"/>
    </source>
</evidence>
<dbReference type="InterPro" id="IPR002744">
    <property type="entry name" value="MIP18-like"/>
</dbReference>
<comment type="similarity">
    <text evidence="1">In the N-terminal section; belongs to the MIP18 family.</text>
</comment>
<accession>A0A0M8K7R8</accession>
<dbReference type="InterPro" id="IPR033756">
    <property type="entry name" value="YlxH/NBP35"/>
</dbReference>
<comment type="similarity">
    <text evidence="2">In the C-terminal section; belongs to the Mrp/NBP35 ATP-binding proteins family.</text>
</comment>
<evidence type="ECO:0000256" key="8">
    <source>
        <dbReference type="ARBA" id="ARBA00023014"/>
    </source>
</evidence>
<feature type="binding site" evidence="9">
    <location>
        <begin position="128"/>
        <end position="135"/>
    </location>
    <ligand>
        <name>ATP</name>
        <dbReference type="ChEBI" id="CHEBI:30616"/>
    </ligand>
</feature>
<keyword evidence="6 9" id="KW-0067">ATP-binding</keyword>
<dbReference type="GO" id="GO:0051539">
    <property type="term" value="F:4 iron, 4 sulfur cluster binding"/>
    <property type="evidence" value="ECO:0007669"/>
    <property type="project" value="TreeGrafter"/>
</dbReference>
<dbReference type="InterPro" id="IPR044304">
    <property type="entry name" value="NUBPL-like"/>
</dbReference>
<dbReference type="STRING" id="872965.SE16_00485"/>
<dbReference type="InterPro" id="IPR000808">
    <property type="entry name" value="Mrp-like_CS"/>
</dbReference>